<dbReference type="PANTHER" id="PTHR34059:SF6">
    <property type="entry name" value="DUF4408 DOMAIN-CONTAINING PROTEIN"/>
    <property type="match status" value="1"/>
</dbReference>
<evidence type="ECO:0000256" key="2">
    <source>
        <dbReference type="SAM" id="Phobius"/>
    </source>
</evidence>
<feature type="compositionally biased region" description="Basic and acidic residues" evidence="1">
    <location>
        <begin position="305"/>
        <end position="317"/>
    </location>
</feature>
<dbReference type="Pfam" id="PF05553">
    <property type="entry name" value="DUF761"/>
    <property type="match status" value="1"/>
</dbReference>
<evidence type="ECO:0000313" key="4">
    <source>
        <dbReference type="Proteomes" id="UP001165190"/>
    </source>
</evidence>
<feature type="compositionally biased region" description="Basic and acidic residues" evidence="1">
    <location>
        <begin position="411"/>
        <end position="423"/>
    </location>
</feature>
<keyword evidence="2" id="KW-0812">Transmembrane</keyword>
<protein>
    <submittedName>
        <fullName evidence="3">Uncharacterized protein</fullName>
    </submittedName>
</protein>
<feature type="compositionally biased region" description="Polar residues" evidence="1">
    <location>
        <begin position="318"/>
        <end position="330"/>
    </location>
</feature>
<feature type="compositionally biased region" description="Low complexity" evidence="1">
    <location>
        <begin position="198"/>
        <end position="207"/>
    </location>
</feature>
<keyword evidence="2" id="KW-1133">Transmembrane helix</keyword>
<gene>
    <name evidence="3" type="ORF">HRI_003496000</name>
</gene>
<organism evidence="3 4">
    <name type="scientific">Hibiscus trionum</name>
    <name type="common">Flower of an hour</name>
    <dbReference type="NCBI Taxonomy" id="183268"/>
    <lineage>
        <taxon>Eukaryota</taxon>
        <taxon>Viridiplantae</taxon>
        <taxon>Streptophyta</taxon>
        <taxon>Embryophyta</taxon>
        <taxon>Tracheophyta</taxon>
        <taxon>Spermatophyta</taxon>
        <taxon>Magnoliopsida</taxon>
        <taxon>eudicotyledons</taxon>
        <taxon>Gunneridae</taxon>
        <taxon>Pentapetalae</taxon>
        <taxon>rosids</taxon>
        <taxon>malvids</taxon>
        <taxon>Malvales</taxon>
        <taxon>Malvaceae</taxon>
        <taxon>Malvoideae</taxon>
        <taxon>Hibiscus</taxon>
    </lineage>
</organism>
<keyword evidence="2" id="KW-0472">Membrane</keyword>
<feature type="transmembrane region" description="Helical" evidence="2">
    <location>
        <begin position="29"/>
        <end position="47"/>
    </location>
</feature>
<name>A0A9W7MC30_HIBTR</name>
<comment type="caution">
    <text evidence="3">The sequence shown here is derived from an EMBL/GenBank/DDBJ whole genome shotgun (WGS) entry which is preliminary data.</text>
</comment>
<feature type="compositionally biased region" description="Polar residues" evidence="1">
    <location>
        <begin position="449"/>
        <end position="469"/>
    </location>
</feature>
<feature type="region of interest" description="Disordered" evidence="1">
    <location>
        <begin position="189"/>
        <end position="230"/>
    </location>
</feature>
<feature type="region of interest" description="Disordered" evidence="1">
    <location>
        <begin position="1"/>
        <end position="21"/>
    </location>
</feature>
<feature type="region of interest" description="Disordered" evidence="1">
    <location>
        <begin position="275"/>
        <end position="338"/>
    </location>
</feature>
<proteinExistence type="predicted"/>
<accession>A0A9W7MC30</accession>
<feature type="region of interest" description="Disordered" evidence="1">
    <location>
        <begin position="358"/>
        <end position="378"/>
    </location>
</feature>
<evidence type="ECO:0000256" key="1">
    <source>
        <dbReference type="SAM" id="MobiDB-lite"/>
    </source>
</evidence>
<dbReference type="PANTHER" id="PTHR34059">
    <property type="entry name" value="EXPRESSED PROTEIN"/>
    <property type="match status" value="1"/>
</dbReference>
<feature type="compositionally biased region" description="Polar residues" evidence="1">
    <location>
        <begin position="485"/>
        <end position="495"/>
    </location>
</feature>
<feature type="region of interest" description="Disordered" evidence="1">
    <location>
        <begin position="522"/>
        <end position="545"/>
    </location>
</feature>
<feature type="compositionally biased region" description="Polar residues" evidence="1">
    <location>
        <begin position="10"/>
        <end position="21"/>
    </location>
</feature>
<dbReference type="OrthoDB" id="1080706at2759"/>
<feature type="region of interest" description="Disordered" evidence="1">
    <location>
        <begin position="406"/>
        <end position="503"/>
    </location>
</feature>
<keyword evidence="4" id="KW-1185">Reference proteome</keyword>
<feature type="compositionally biased region" description="Basic and acidic residues" evidence="1">
    <location>
        <begin position="209"/>
        <end position="219"/>
    </location>
</feature>
<dbReference type="InterPro" id="IPR008480">
    <property type="entry name" value="DUF761_pln"/>
</dbReference>
<sequence length="545" mass="60141">MADSYPPFTTRPSTEANTIPRNDTSNNRFLGKFLFFTFFLIAIPLFPSQPPDFINQTVLNKFWELLHLLFIGIAVSYGLFGRRNVDNVVSHDDSNSFASGISIFSSVFEDGFDNSLYCSEQGKAGVFDVKNCSFENPFEGNVVQAWSSKYVQGEPMVVLAEPYCELGSFVDHKPLGLPVRSLKSRVESRVGPEFGNGSSEPSVVDSSDSSDKSESERFSDLGSDNLEGKYNGSDVLRSPIAWRSRSVRMRQRVGGGGATRPSHFRPLSVDETQFQSLKSRSLHSQLSSHSPSSLSPSHSSSSESPDSKMIESPKEWSPRQSFPHTSVNASHSRKFSDGSLLGTRSRKCFEDELKELCDNKKDDSSSSTTKEWISGYPLKFDSKPAAPSKVSSRGKSVWTFRTFRGSGSTRGYRDAGEKRDNHTKGKLTMGSEGSKGETELKFGFKSQYLGGNSDLQNPTFSKNQNQEQIECSENSESEGEDEDFQVSSGEETMSGTFGAVGSDSYEVDRKAGEFIAKFRQQIGLQRTTSIDSPKGINTSGNKVLR</sequence>
<dbReference type="Proteomes" id="UP001165190">
    <property type="component" value="Unassembled WGS sequence"/>
</dbReference>
<reference evidence="3" key="1">
    <citation type="submission" date="2023-05" db="EMBL/GenBank/DDBJ databases">
        <title>Genome and transcriptome analyses reveal genes involved in the formation of fine ridges on petal epidermal cells in Hibiscus trionum.</title>
        <authorList>
            <person name="Koshimizu S."/>
            <person name="Masuda S."/>
            <person name="Ishii T."/>
            <person name="Shirasu K."/>
            <person name="Hoshino A."/>
            <person name="Arita M."/>
        </authorList>
    </citation>
    <scope>NUCLEOTIDE SEQUENCE</scope>
    <source>
        <strain evidence="3">Hamamatsu line</strain>
    </source>
</reference>
<dbReference type="EMBL" id="BSYR01000031">
    <property type="protein sequence ID" value="GMI98267.1"/>
    <property type="molecule type" value="Genomic_DNA"/>
</dbReference>
<evidence type="ECO:0000313" key="3">
    <source>
        <dbReference type="EMBL" id="GMI98267.1"/>
    </source>
</evidence>
<feature type="transmembrane region" description="Helical" evidence="2">
    <location>
        <begin position="62"/>
        <end position="80"/>
    </location>
</feature>
<feature type="compositionally biased region" description="Acidic residues" evidence="1">
    <location>
        <begin position="473"/>
        <end position="484"/>
    </location>
</feature>
<dbReference type="AlphaFoldDB" id="A0A9W7MC30"/>
<feature type="compositionally biased region" description="Low complexity" evidence="1">
    <location>
        <begin position="276"/>
        <end position="304"/>
    </location>
</feature>